<evidence type="ECO:0000313" key="2">
    <source>
        <dbReference type="EMBL" id="OMO59427.1"/>
    </source>
</evidence>
<reference evidence="3" key="1">
    <citation type="submission" date="2013-09" db="EMBL/GenBank/DDBJ databases">
        <title>Corchorus olitorius genome sequencing.</title>
        <authorList>
            <person name="Alam M."/>
            <person name="Haque M.S."/>
            <person name="Islam M.S."/>
            <person name="Emdad E.M."/>
            <person name="Islam M.M."/>
            <person name="Ahmed B."/>
            <person name="Halim A."/>
            <person name="Hossen Q.M.M."/>
            <person name="Hossain M.Z."/>
            <person name="Ahmed R."/>
            <person name="Khan M.M."/>
            <person name="Islam R."/>
            <person name="Rashid M.M."/>
            <person name="Khan S.A."/>
            <person name="Rahman M.S."/>
            <person name="Alam M."/>
            <person name="Yahiya A.S."/>
            <person name="Khan M.S."/>
            <person name="Azam M.S."/>
            <person name="Haque T."/>
            <person name="Lashkar M.Z.H."/>
            <person name="Akhand A.I."/>
            <person name="Morshed G."/>
            <person name="Roy S."/>
            <person name="Uddin K.S."/>
            <person name="Rabeya T."/>
            <person name="Hossain A.S."/>
            <person name="Chowdhury A."/>
            <person name="Snigdha A.R."/>
            <person name="Mortoza M.S."/>
            <person name="Matin S.A."/>
            <person name="Hoque S.M.E."/>
            <person name="Islam M.K."/>
            <person name="Roy D.K."/>
            <person name="Haider R."/>
            <person name="Moosa M.M."/>
            <person name="Elias S.M."/>
            <person name="Hasan A.M."/>
            <person name="Jahan S."/>
            <person name="Shafiuddin M."/>
            <person name="Mahmood N."/>
            <person name="Shommy N.S."/>
        </authorList>
    </citation>
    <scope>NUCLEOTIDE SEQUENCE [LARGE SCALE GENOMIC DNA]</scope>
    <source>
        <strain evidence="3">cv. O-4</strain>
    </source>
</reference>
<keyword evidence="1" id="KW-0175">Coiled coil</keyword>
<feature type="coiled-coil region" evidence="1">
    <location>
        <begin position="116"/>
        <end position="206"/>
    </location>
</feature>
<organism evidence="2 3">
    <name type="scientific">Corchorus olitorius</name>
    <dbReference type="NCBI Taxonomy" id="93759"/>
    <lineage>
        <taxon>Eukaryota</taxon>
        <taxon>Viridiplantae</taxon>
        <taxon>Streptophyta</taxon>
        <taxon>Embryophyta</taxon>
        <taxon>Tracheophyta</taxon>
        <taxon>Spermatophyta</taxon>
        <taxon>Magnoliopsida</taxon>
        <taxon>eudicotyledons</taxon>
        <taxon>Gunneridae</taxon>
        <taxon>Pentapetalae</taxon>
        <taxon>rosids</taxon>
        <taxon>malvids</taxon>
        <taxon>Malvales</taxon>
        <taxon>Malvaceae</taxon>
        <taxon>Grewioideae</taxon>
        <taxon>Apeibeae</taxon>
        <taxon>Corchorus</taxon>
    </lineage>
</organism>
<name>A0A1R3GN14_9ROSI</name>
<proteinExistence type="predicted"/>
<dbReference type="Proteomes" id="UP000187203">
    <property type="component" value="Unassembled WGS sequence"/>
</dbReference>
<evidence type="ECO:0000256" key="1">
    <source>
        <dbReference type="SAM" id="Coils"/>
    </source>
</evidence>
<accession>A0A1R3GN14</accession>
<dbReference type="CDD" id="cd14686">
    <property type="entry name" value="bZIP"/>
    <property type="match status" value="1"/>
</dbReference>
<sequence>MLSSDSFLMSDHQNYGSSSFINNWQQQVEPVQGLNIHLPIHQTGGPSQYHPANNMQLPGLATYGVIADDHQPNYVPTCPSLTDLKILSDVGGDIPDLVADNQIGKTKAAIRSKTFREKKKNEFMQMKRENEQLKEENKDLQENYNDVKRRLEDLSVKQNEVNKDKVVLEVKIRHLEQQNQHLSEKLSEANEAKAQLEDKIKHLQRQRFLRPWVPITDFSLMLASRL</sequence>
<dbReference type="AlphaFoldDB" id="A0A1R3GN14"/>
<comment type="caution">
    <text evidence="2">The sequence shown here is derived from an EMBL/GenBank/DDBJ whole genome shotgun (WGS) entry which is preliminary data.</text>
</comment>
<evidence type="ECO:0008006" key="4">
    <source>
        <dbReference type="Google" id="ProtNLM"/>
    </source>
</evidence>
<keyword evidence="3" id="KW-1185">Reference proteome</keyword>
<evidence type="ECO:0000313" key="3">
    <source>
        <dbReference type="Proteomes" id="UP000187203"/>
    </source>
</evidence>
<gene>
    <name evidence="2" type="ORF">COLO4_34223</name>
</gene>
<protein>
    <recommendedName>
        <fullName evidence="4">BZIP domain-containing protein</fullName>
    </recommendedName>
</protein>
<dbReference type="EMBL" id="AWUE01022150">
    <property type="protein sequence ID" value="OMO59427.1"/>
    <property type="molecule type" value="Genomic_DNA"/>
</dbReference>